<evidence type="ECO:0000313" key="3">
    <source>
        <dbReference type="Proteomes" id="UP001224674"/>
    </source>
</evidence>
<sequence length="116" mass="12736">MGVNLFLIEILALGVVVVAAIALALAKPQVRHLVRPLAEPERALPPVLVPPADRLRPEDIDQIRFSTALRGYRADQVDQVLDRLTEALAERDRKIIELGGTVPVTDERSATPQSDQ</sequence>
<keyword evidence="1" id="KW-0472">Membrane</keyword>
<gene>
    <name evidence="2" type="ORF">QDX21_00050</name>
</gene>
<protein>
    <submittedName>
        <fullName evidence="2">DivIVA domain-containing protein</fullName>
    </submittedName>
</protein>
<dbReference type="RefSeq" id="WP_279673624.1">
    <property type="nucleotide sequence ID" value="NZ_CP122562.1"/>
</dbReference>
<keyword evidence="1" id="KW-0812">Transmembrane</keyword>
<dbReference type="Gene3D" id="6.10.250.660">
    <property type="match status" value="1"/>
</dbReference>
<accession>A0AAJ6DCW3</accession>
<dbReference type="EMBL" id="CP122566">
    <property type="protein sequence ID" value="WGH93252.1"/>
    <property type="molecule type" value="Genomic_DNA"/>
</dbReference>
<keyword evidence="3" id="KW-1185">Reference proteome</keyword>
<name>A0AAJ6DCW3_9MICC</name>
<evidence type="ECO:0000256" key="1">
    <source>
        <dbReference type="SAM" id="Phobius"/>
    </source>
</evidence>
<reference evidence="2 3" key="1">
    <citation type="submission" date="2023-03" db="EMBL/GenBank/DDBJ databases">
        <title>Complete genome sequences of several Auritidibacter ignavus strains isolated from ear infections.</title>
        <authorList>
            <person name="Baehr T."/>
            <person name="Baumhoegger A.M."/>
        </authorList>
    </citation>
    <scope>NUCLEOTIDE SEQUENCE [LARGE SCALE GENOMIC DNA]</scope>
    <source>
        <strain evidence="2 3">BABAE-6</strain>
    </source>
</reference>
<dbReference type="InterPro" id="IPR019933">
    <property type="entry name" value="DivIVA_domain"/>
</dbReference>
<feature type="transmembrane region" description="Helical" evidence="1">
    <location>
        <begin position="6"/>
        <end position="26"/>
    </location>
</feature>
<evidence type="ECO:0000313" key="2">
    <source>
        <dbReference type="EMBL" id="WGH93252.1"/>
    </source>
</evidence>
<keyword evidence="1" id="KW-1133">Transmembrane helix</keyword>
<dbReference type="AlphaFoldDB" id="A0AAJ6DCW3"/>
<organism evidence="2 3">
    <name type="scientific">Auritidibacter ignavus</name>
    <dbReference type="NCBI Taxonomy" id="678932"/>
    <lineage>
        <taxon>Bacteria</taxon>
        <taxon>Bacillati</taxon>
        <taxon>Actinomycetota</taxon>
        <taxon>Actinomycetes</taxon>
        <taxon>Micrococcales</taxon>
        <taxon>Micrococcaceae</taxon>
        <taxon>Auritidibacter</taxon>
    </lineage>
</organism>
<proteinExistence type="predicted"/>
<dbReference type="NCBIfam" id="TIGR03544">
    <property type="entry name" value="DivI1A_domain"/>
    <property type="match status" value="1"/>
</dbReference>
<dbReference type="Proteomes" id="UP001224674">
    <property type="component" value="Chromosome"/>
</dbReference>